<evidence type="ECO:0000313" key="3">
    <source>
        <dbReference type="EMBL" id="NMF26162.1"/>
    </source>
</evidence>
<proteinExistence type="inferred from homology"/>
<accession>A0A7X9TB09</accession>
<feature type="domain" description="GAF" evidence="2">
    <location>
        <begin position="45"/>
        <end position="159"/>
    </location>
</feature>
<organism evidence="3 4">
    <name type="scientific">Parafannyhessea umbonata</name>
    <dbReference type="NCBI Taxonomy" id="604330"/>
    <lineage>
        <taxon>Bacteria</taxon>
        <taxon>Bacillati</taxon>
        <taxon>Actinomycetota</taxon>
        <taxon>Coriobacteriia</taxon>
        <taxon>Coriobacteriales</taxon>
        <taxon>Atopobiaceae</taxon>
        <taxon>Parafannyhessea</taxon>
    </lineage>
</organism>
<dbReference type="InterPro" id="IPR051330">
    <property type="entry name" value="Phosphatase_reg/MetRdx"/>
</dbReference>
<comment type="similarity">
    <text evidence="1">Belongs to the free Met sulfoxide reductase family.</text>
</comment>
<reference evidence="3 4" key="1">
    <citation type="submission" date="2020-04" db="EMBL/GenBank/DDBJ databases">
        <authorList>
            <person name="Hitch T.C.A."/>
            <person name="Wylensek D."/>
            <person name="Clavel T."/>
        </authorList>
    </citation>
    <scope>NUCLEOTIDE SEQUENCE [LARGE SCALE GENOMIC DNA]</scope>
    <source>
        <strain evidence="3 4">105184</strain>
    </source>
</reference>
<dbReference type="RefSeq" id="WP_170104218.1">
    <property type="nucleotide sequence ID" value="NZ_JABAGR010000006.1"/>
</dbReference>
<dbReference type="FunFam" id="3.30.450.40:FF:000008">
    <property type="entry name" value="GAF domain-containing proteins"/>
    <property type="match status" value="1"/>
</dbReference>
<dbReference type="GO" id="GO:0033745">
    <property type="term" value="F:L-methionine-(R)-S-oxide reductase activity"/>
    <property type="evidence" value="ECO:0007669"/>
    <property type="project" value="TreeGrafter"/>
</dbReference>
<dbReference type="SUPFAM" id="SSF55781">
    <property type="entry name" value="GAF domain-like"/>
    <property type="match status" value="1"/>
</dbReference>
<evidence type="ECO:0000259" key="2">
    <source>
        <dbReference type="Pfam" id="PF01590"/>
    </source>
</evidence>
<dbReference type="AlphaFoldDB" id="A0A7X9TB09"/>
<dbReference type="InterPro" id="IPR003018">
    <property type="entry name" value="GAF"/>
</dbReference>
<dbReference type="PANTHER" id="PTHR21021:SF15">
    <property type="entry name" value="FREE METHIONINE-R-SULFOXIDE REDUCTASE"/>
    <property type="match status" value="1"/>
</dbReference>
<dbReference type="EMBL" id="JABAGR010000006">
    <property type="protein sequence ID" value="NMF26162.1"/>
    <property type="molecule type" value="Genomic_DNA"/>
</dbReference>
<dbReference type="GO" id="GO:0005829">
    <property type="term" value="C:cytosol"/>
    <property type="evidence" value="ECO:0007669"/>
    <property type="project" value="TreeGrafter"/>
</dbReference>
<name>A0A7X9TB09_9ACTN</name>
<gene>
    <name evidence="3" type="ORF">HF885_06935</name>
</gene>
<evidence type="ECO:0000313" key="4">
    <source>
        <dbReference type="Proteomes" id="UP000565613"/>
    </source>
</evidence>
<dbReference type="InterPro" id="IPR029016">
    <property type="entry name" value="GAF-like_dom_sf"/>
</dbReference>
<protein>
    <submittedName>
        <fullName evidence="3">GAF domain-containing protein</fullName>
    </submittedName>
</protein>
<comment type="caution">
    <text evidence="3">The sequence shown here is derived from an EMBL/GenBank/DDBJ whole genome shotgun (WGS) entry which is preliminary data.</text>
</comment>
<dbReference type="Proteomes" id="UP000565613">
    <property type="component" value="Unassembled WGS sequence"/>
</dbReference>
<dbReference type="PROSITE" id="PS01320">
    <property type="entry name" value="UPF0067"/>
    <property type="match status" value="1"/>
</dbReference>
<evidence type="ECO:0000256" key="1">
    <source>
        <dbReference type="ARBA" id="ARBA00038454"/>
    </source>
</evidence>
<dbReference type="PANTHER" id="PTHR21021">
    <property type="entry name" value="GAF/PUTATIVE CYTOSKELETAL PROTEIN"/>
    <property type="match status" value="1"/>
</dbReference>
<dbReference type="Gene3D" id="3.30.450.40">
    <property type="match status" value="1"/>
</dbReference>
<sequence length="168" mass="17508">MARGLPDYRLIAAQIEALAEEDAAWVPLLANASALMMDGVDNLNWAGFYLMRPVGADAAGNVERELVLGPFQGKVACVRIAVGRGVCGTAVATDSTQLVRDVHEFAGHIACDSASNSEVVVPIHAGGRVVGVLDVDSPLVGRFGEADARGMEAVVAAIERCCDFEGLA</sequence>
<dbReference type="Pfam" id="PF01590">
    <property type="entry name" value="GAF"/>
    <property type="match status" value="1"/>
</dbReference>
<dbReference type="InterPro" id="IPR000614">
    <property type="entry name" value="FRMsr_CS"/>
</dbReference>